<reference evidence="4 5" key="1">
    <citation type="submission" date="2016-10" db="EMBL/GenBank/DDBJ databases">
        <title>Proteomics and genomics reveal pathogen-plant mechanisms compatible with a hemibiotrophic lifestyle of Diplodia corticola.</title>
        <authorList>
            <person name="Fernandes I."/>
            <person name="De Jonge R."/>
            <person name="Van De Peer Y."/>
            <person name="Devreese B."/>
            <person name="Alves A."/>
            <person name="Esteves A.C."/>
        </authorList>
    </citation>
    <scope>NUCLEOTIDE SEQUENCE [LARGE SCALE GENOMIC DNA]</scope>
    <source>
        <strain evidence="4 5">CBS 112549</strain>
    </source>
</reference>
<keyword evidence="2" id="KW-0472">Membrane</keyword>
<evidence type="ECO:0000313" key="5">
    <source>
        <dbReference type="Proteomes" id="UP000183809"/>
    </source>
</evidence>
<dbReference type="EMBL" id="MNUE01000009">
    <property type="protein sequence ID" value="OJD36863.1"/>
    <property type="molecule type" value="Genomic_DNA"/>
</dbReference>
<evidence type="ECO:0000313" key="4">
    <source>
        <dbReference type="EMBL" id="OJD36863.1"/>
    </source>
</evidence>
<feature type="transmembrane region" description="Helical" evidence="2">
    <location>
        <begin position="195"/>
        <end position="215"/>
    </location>
</feature>
<organism evidence="4 5">
    <name type="scientific">Diplodia corticola</name>
    <dbReference type="NCBI Taxonomy" id="236234"/>
    <lineage>
        <taxon>Eukaryota</taxon>
        <taxon>Fungi</taxon>
        <taxon>Dikarya</taxon>
        <taxon>Ascomycota</taxon>
        <taxon>Pezizomycotina</taxon>
        <taxon>Dothideomycetes</taxon>
        <taxon>Dothideomycetes incertae sedis</taxon>
        <taxon>Botryosphaeriales</taxon>
        <taxon>Botryosphaeriaceae</taxon>
        <taxon>Diplodia</taxon>
    </lineage>
</organism>
<dbReference type="OrthoDB" id="3800526at2759"/>
<dbReference type="AlphaFoldDB" id="A0A1J9S8M7"/>
<comment type="caution">
    <text evidence="4">The sequence shown here is derived from an EMBL/GenBank/DDBJ whole genome shotgun (WGS) entry which is preliminary data.</text>
</comment>
<feature type="region of interest" description="Disordered" evidence="1">
    <location>
        <begin position="568"/>
        <end position="589"/>
    </location>
</feature>
<evidence type="ECO:0000256" key="3">
    <source>
        <dbReference type="SAM" id="SignalP"/>
    </source>
</evidence>
<evidence type="ECO:0000256" key="1">
    <source>
        <dbReference type="SAM" id="MobiDB-lite"/>
    </source>
</evidence>
<keyword evidence="2" id="KW-1133">Transmembrane helix</keyword>
<feature type="signal peptide" evidence="3">
    <location>
        <begin position="1"/>
        <end position="18"/>
    </location>
</feature>
<keyword evidence="2" id="KW-0812">Transmembrane</keyword>
<feature type="chain" id="PRO_5009657047" evidence="3">
    <location>
        <begin position="19"/>
        <end position="589"/>
    </location>
</feature>
<keyword evidence="3" id="KW-0732">Signal</keyword>
<gene>
    <name evidence="4" type="ORF">BKCO1_9000119</name>
</gene>
<dbReference type="Proteomes" id="UP000183809">
    <property type="component" value="Unassembled WGS sequence"/>
</dbReference>
<name>A0A1J9S8M7_9PEZI</name>
<accession>A0A1J9S8M7</accession>
<keyword evidence="5" id="KW-1185">Reference proteome</keyword>
<proteinExistence type="predicted"/>
<dbReference type="RefSeq" id="XP_020133123.1">
    <property type="nucleotide sequence ID" value="XM_020279759.1"/>
</dbReference>
<sequence length="589" mass="64605">MHFAALAVFGALLATTDAAPPGNSSLQPVPAPLEAGLCNVPEMTPDIFQAKSKEIDTWLRARMQAFRATPDNDMAPSFFSYVLRTNFPNLALSATACSVDQGCSSITCTEFRGRLQGETPEQYEHERTMAVYATNAFSNFYNFQRTMVRAFENGAQYINNMLADLVHTFSWTDNQDMYVKQEKARKDEAVKRRSVALSIGLLIILVAAAAAGPYAVPIYGEVTGALVGAAIGALSSAYAGGTSIAGNFKPGDVDATLFARRELEFSRVWTTAAEEAKKFLKDTTFSTVKGRKDNADGRNIIDALMYFHAPFRDDTDAQIEKEVSTQLVGHAIDLLWSEPTTNAWIVRSKAPTGASCVTDSRINEAAKVCLPEEPDITYFVTGTDNFEDKETYLHVLPGFQTLRTHPEKWRNITVEDVVRSSVRYYKETRNRDILEGRTGHTNQTDVETMLERVSKMGVSSIHLPVCNSLGGQALGALNQKRGMVYPCVCEDINGAPETPSPKSETLGLLKQSGLITRPHVYRHCRKAMQCAKVSGNPYGLKCTSDEKIKGKPIISGWCKNVFSSFGPPASGKKLPGSSRAWLDEEGGPR</sequence>
<dbReference type="GeneID" id="31020022"/>
<evidence type="ECO:0000256" key="2">
    <source>
        <dbReference type="SAM" id="Phobius"/>
    </source>
</evidence>
<protein>
    <submittedName>
        <fullName evidence="4">Uncharacterized protein</fullName>
    </submittedName>
</protein>